<feature type="chain" id="PRO_5001615073" evidence="3">
    <location>
        <begin position="32"/>
        <end position="139"/>
    </location>
</feature>
<feature type="domain" description="CopC" evidence="4">
    <location>
        <begin position="49"/>
        <end position="138"/>
    </location>
</feature>
<evidence type="ECO:0000256" key="2">
    <source>
        <dbReference type="ARBA" id="ARBA00023008"/>
    </source>
</evidence>
<dbReference type="InterPro" id="IPR014756">
    <property type="entry name" value="Ig_E-set"/>
</dbReference>
<protein>
    <submittedName>
        <fullName evidence="5">Copper resistance protein CopC</fullName>
    </submittedName>
</protein>
<dbReference type="InterPro" id="IPR014755">
    <property type="entry name" value="Cu-Rt/internalin_Ig-like"/>
</dbReference>
<dbReference type="PATRIC" id="fig|1280954.3.peg.3367"/>
<accession>A0A062VCK3</accession>
<dbReference type="Proteomes" id="UP000027100">
    <property type="component" value="Unassembled WGS sequence"/>
</dbReference>
<dbReference type="SUPFAM" id="SSF81296">
    <property type="entry name" value="E set domains"/>
    <property type="match status" value="1"/>
</dbReference>
<evidence type="ECO:0000256" key="3">
    <source>
        <dbReference type="SAM" id="SignalP"/>
    </source>
</evidence>
<dbReference type="InterPro" id="IPR007348">
    <property type="entry name" value="CopC_dom"/>
</dbReference>
<proteinExistence type="predicted"/>
<comment type="caution">
    <text evidence="5">The sequence shown here is derived from an EMBL/GenBank/DDBJ whole genome shotgun (WGS) entry which is preliminary data.</text>
</comment>
<keyword evidence="6" id="KW-1185">Reference proteome</keyword>
<organism evidence="5 6">
    <name type="scientific">Hyphomonas polymorpha PS728</name>
    <dbReference type="NCBI Taxonomy" id="1280954"/>
    <lineage>
        <taxon>Bacteria</taxon>
        <taxon>Pseudomonadati</taxon>
        <taxon>Pseudomonadota</taxon>
        <taxon>Alphaproteobacteria</taxon>
        <taxon>Hyphomonadales</taxon>
        <taxon>Hyphomonadaceae</taxon>
        <taxon>Hyphomonas</taxon>
    </lineage>
</organism>
<evidence type="ECO:0000256" key="1">
    <source>
        <dbReference type="ARBA" id="ARBA00022729"/>
    </source>
</evidence>
<keyword evidence="2" id="KW-0186">Copper</keyword>
<dbReference type="Gene3D" id="2.60.40.1220">
    <property type="match status" value="1"/>
</dbReference>
<sequence length="139" mass="15038">MITIRRHQMISTRIIAISLAAVAFTSVPAIAQGHGHGSSHTSHGGMKGVSASVPAKGEIVKGRVEKLVLEFEHPMVPKSVQLMTEGMERIEIDAQLPVKPVERVEIPLSETLEPGGYQVSWRAGADDHEMTGSFTFAVR</sequence>
<dbReference type="GO" id="GO:0042597">
    <property type="term" value="C:periplasmic space"/>
    <property type="evidence" value="ECO:0007669"/>
    <property type="project" value="InterPro"/>
</dbReference>
<evidence type="ECO:0000313" key="6">
    <source>
        <dbReference type="Proteomes" id="UP000027100"/>
    </source>
</evidence>
<dbReference type="AlphaFoldDB" id="A0A062VCK3"/>
<keyword evidence="1 3" id="KW-0732">Signal</keyword>
<evidence type="ECO:0000313" key="5">
    <source>
        <dbReference type="EMBL" id="KCZ97116.1"/>
    </source>
</evidence>
<dbReference type="EMBL" id="ARYM01000025">
    <property type="protein sequence ID" value="KCZ97116.1"/>
    <property type="molecule type" value="Genomic_DNA"/>
</dbReference>
<gene>
    <name evidence="5" type="ORF">HPO_16675</name>
</gene>
<reference evidence="5 6" key="1">
    <citation type="journal article" date="2014" name="Antonie Van Leeuwenhoek">
        <title>Hyphomonas beringensis sp. nov. and Hyphomonas chukchiensis sp. nov., isolated from surface seawater of the Bering Sea and Chukchi Sea.</title>
        <authorList>
            <person name="Li C."/>
            <person name="Lai Q."/>
            <person name="Li G."/>
            <person name="Dong C."/>
            <person name="Wang J."/>
            <person name="Liao Y."/>
            <person name="Shao Z."/>
        </authorList>
    </citation>
    <scope>NUCLEOTIDE SEQUENCE [LARGE SCALE GENOMIC DNA]</scope>
    <source>
        <strain evidence="5 6">PS728</strain>
    </source>
</reference>
<evidence type="ECO:0000259" key="4">
    <source>
        <dbReference type="Pfam" id="PF04234"/>
    </source>
</evidence>
<dbReference type="GO" id="GO:0046688">
    <property type="term" value="P:response to copper ion"/>
    <property type="evidence" value="ECO:0007669"/>
    <property type="project" value="InterPro"/>
</dbReference>
<feature type="signal peptide" evidence="3">
    <location>
        <begin position="1"/>
        <end position="31"/>
    </location>
</feature>
<dbReference type="STRING" id="1280954.HPO_16675"/>
<name>A0A062VCK3_9PROT</name>
<dbReference type="GO" id="GO:0005507">
    <property type="term" value="F:copper ion binding"/>
    <property type="evidence" value="ECO:0007669"/>
    <property type="project" value="InterPro"/>
</dbReference>
<dbReference type="Pfam" id="PF04234">
    <property type="entry name" value="CopC"/>
    <property type="match status" value="1"/>
</dbReference>